<evidence type="ECO:0000256" key="2">
    <source>
        <dbReference type="ARBA" id="ARBA00004609"/>
    </source>
</evidence>
<dbReference type="Pfam" id="PF07679">
    <property type="entry name" value="I-set"/>
    <property type="match status" value="5"/>
</dbReference>
<feature type="domain" description="Ig-like" evidence="25">
    <location>
        <begin position="1736"/>
        <end position="1830"/>
    </location>
</feature>
<dbReference type="InterPro" id="IPR013151">
    <property type="entry name" value="Immunoglobulin_dom"/>
</dbReference>
<dbReference type="InterPro" id="IPR036179">
    <property type="entry name" value="Ig-like_dom_sf"/>
</dbReference>
<feature type="region of interest" description="Disordered" evidence="22">
    <location>
        <begin position="1097"/>
        <end position="1212"/>
    </location>
</feature>
<dbReference type="InterPro" id="IPR013783">
    <property type="entry name" value="Ig-like_fold"/>
</dbReference>
<evidence type="ECO:0000256" key="13">
    <source>
        <dbReference type="ARBA" id="ARBA00023136"/>
    </source>
</evidence>
<accession>A0AA88MQ92</accession>
<feature type="domain" description="Ig-like" evidence="25">
    <location>
        <begin position="512"/>
        <end position="599"/>
    </location>
</feature>
<dbReference type="GO" id="GO:0098632">
    <property type="term" value="F:cell-cell adhesion mediator activity"/>
    <property type="evidence" value="ECO:0007669"/>
    <property type="project" value="TreeGrafter"/>
</dbReference>
<dbReference type="FunFam" id="2.60.40.10:FF:000052">
    <property type="entry name" value="Contactin 1"/>
    <property type="match status" value="1"/>
</dbReference>
<comment type="function">
    <text evidence="19">Neural cell adhesion molecule involved in the dynamics of cell adhesion and in the generation of transmembrane signals at tyrosine kinase receptors. During brain development, critical in multiple processes, including neuronal migration, axonal growth and fasciculation, and synaptogenesis. In the mature brain, plays a role in the dynamics of neuronal structure and function, including synaptic plasticity.</text>
</comment>
<dbReference type="FunFam" id="2.60.40.10:FF:000114">
    <property type="entry name" value="Neuronal cell adhesion molecule"/>
    <property type="match status" value="1"/>
</dbReference>
<dbReference type="InterPro" id="IPR026966">
    <property type="entry name" value="Neurofascin/L1/NrCAM_C"/>
</dbReference>
<dbReference type="FunFam" id="2.60.40.10:FF:000005">
    <property type="entry name" value="Neuronal cell adhesion molecule"/>
    <property type="match status" value="2"/>
</dbReference>
<reference evidence="27" key="1">
    <citation type="submission" date="2023-07" db="EMBL/GenBank/DDBJ databases">
        <title>Chromosome-level Genome Assembly of Striped Snakehead (Channa striata).</title>
        <authorList>
            <person name="Liu H."/>
        </authorList>
    </citation>
    <scope>NUCLEOTIDE SEQUENCE</scope>
    <source>
        <strain evidence="27">Gz</strain>
        <tissue evidence="27">Muscle</tissue>
    </source>
</reference>
<keyword evidence="15" id="KW-0325">Glycoprotein</keyword>
<feature type="compositionally biased region" description="Basic and acidic residues" evidence="22">
    <location>
        <begin position="1097"/>
        <end position="1116"/>
    </location>
</feature>
<feature type="domain" description="Ig-like" evidence="25">
    <location>
        <begin position="1563"/>
        <end position="1639"/>
    </location>
</feature>
<dbReference type="Pfam" id="PF00047">
    <property type="entry name" value="ig"/>
    <property type="match status" value="1"/>
</dbReference>
<keyword evidence="11" id="KW-0130">Cell adhesion</keyword>
<feature type="domain" description="Ig-like" evidence="25">
    <location>
        <begin position="1473"/>
        <end position="1558"/>
    </location>
</feature>
<feature type="transmembrane region" description="Helical" evidence="23">
    <location>
        <begin position="1066"/>
        <end position="1087"/>
    </location>
</feature>
<keyword evidence="7" id="KW-0336">GPI-anchor</keyword>
<evidence type="ECO:0000256" key="16">
    <source>
        <dbReference type="ARBA" id="ARBA00023273"/>
    </source>
</evidence>
<keyword evidence="13 23" id="KW-0472">Membrane</keyword>
<feature type="domain" description="Ig-like" evidence="25">
    <location>
        <begin position="1645"/>
        <end position="1733"/>
    </location>
</feature>
<feature type="domain" description="Fibronectin type-III" evidence="26">
    <location>
        <begin position="1837"/>
        <end position="1936"/>
    </location>
</feature>
<dbReference type="FunFam" id="2.60.40.10:FF:000078">
    <property type="entry name" value="Neuronal cell adhesion molecule"/>
    <property type="match status" value="1"/>
</dbReference>
<keyword evidence="12 23" id="KW-1133">Transmembrane helix</keyword>
<name>A0AA88MQ92_CHASR</name>
<proteinExistence type="inferred from homology"/>
<evidence type="ECO:0000256" key="8">
    <source>
        <dbReference type="ARBA" id="ARBA00022692"/>
    </source>
</evidence>
<feature type="compositionally biased region" description="Polar residues" evidence="22">
    <location>
        <begin position="1173"/>
        <end position="1187"/>
    </location>
</feature>
<dbReference type="Proteomes" id="UP001187415">
    <property type="component" value="Unassembled WGS sequence"/>
</dbReference>
<dbReference type="SMART" id="SM00408">
    <property type="entry name" value="IGc2"/>
    <property type="match status" value="12"/>
</dbReference>
<keyword evidence="9 24" id="KW-0732">Signal</keyword>
<evidence type="ECO:0000256" key="1">
    <source>
        <dbReference type="ARBA" id="ARBA00004251"/>
    </source>
</evidence>
<dbReference type="InterPro" id="IPR036116">
    <property type="entry name" value="FN3_sf"/>
</dbReference>
<organism evidence="27 28">
    <name type="scientific">Channa striata</name>
    <name type="common">Snakehead murrel</name>
    <name type="synonym">Ophicephalus striatus</name>
    <dbReference type="NCBI Taxonomy" id="64152"/>
    <lineage>
        <taxon>Eukaryota</taxon>
        <taxon>Metazoa</taxon>
        <taxon>Chordata</taxon>
        <taxon>Craniata</taxon>
        <taxon>Vertebrata</taxon>
        <taxon>Euteleostomi</taxon>
        <taxon>Actinopterygii</taxon>
        <taxon>Neopterygii</taxon>
        <taxon>Teleostei</taxon>
        <taxon>Neoteleostei</taxon>
        <taxon>Acanthomorphata</taxon>
        <taxon>Anabantaria</taxon>
        <taxon>Anabantiformes</taxon>
        <taxon>Channoidei</taxon>
        <taxon>Channidae</taxon>
        <taxon>Channa</taxon>
    </lineage>
</organism>
<evidence type="ECO:0000256" key="18">
    <source>
        <dbReference type="ARBA" id="ARBA00023319"/>
    </source>
</evidence>
<dbReference type="InterPro" id="IPR003961">
    <property type="entry name" value="FN3_dom"/>
</dbReference>
<evidence type="ECO:0000259" key="25">
    <source>
        <dbReference type="PROSITE" id="PS50835"/>
    </source>
</evidence>
<keyword evidence="6" id="KW-1003">Cell membrane</keyword>
<feature type="signal peptide" evidence="24">
    <location>
        <begin position="1"/>
        <end position="21"/>
    </location>
</feature>
<dbReference type="SMART" id="SM00060">
    <property type="entry name" value="FN3"/>
    <property type="match status" value="8"/>
</dbReference>
<feature type="domain" description="Fibronectin type-III" evidence="26">
    <location>
        <begin position="616"/>
        <end position="711"/>
    </location>
</feature>
<feature type="domain" description="Fibronectin type-III" evidence="26">
    <location>
        <begin position="1941"/>
        <end position="2038"/>
    </location>
</feature>
<gene>
    <name evidence="27" type="ORF">Q5P01_012710</name>
</gene>
<evidence type="ECO:0000256" key="21">
    <source>
        <dbReference type="ARBA" id="ARBA00074488"/>
    </source>
</evidence>
<dbReference type="SMART" id="SM00409">
    <property type="entry name" value="IG"/>
    <property type="match status" value="12"/>
</dbReference>
<evidence type="ECO:0000259" key="26">
    <source>
        <dbReference type="PROSITE" id="PS50853"/>
    </source>
</evidence>
<dbReference type="GO" id="GO:0005886">
    <property type="term" value="C:plasma membrane"/>
    <property type="evidence" value="ECO:0007669"/>
    <property type="project" value="UniProtKB-SubCell"/>
</dbReference>
<evidence type="ECO:0000256" key="19">
    <source>
        <dbReference type="ARBA" id="ARBA00060042"/>
    </source>
</evidence>
<dbReference type="EMBL" id="JAUPFM010000009">
    <property type="protein sequence ID" value="KAK2842510.1"/>
    <property type="molecule type" value="Genomic_DNA"/>
</dbReference>
<comment type="similarity">
    <text evidence="5">Belongs to the immunoglobulin superfamily. Contactin family.</text>
</comment>
<dbReference type="InterPro" id="IPR007110">
    <property type="entry name" value="Ig-like_dom"/>
</dbReference>
<feature type="domain" description="Ig-like" evidence="25">
    <location>
        <begin position="1368"/>
        <end position="1455"/>
    </location>
</feature>
<dbReference type="CDD" id="cd00063">
    <property type="entry name" value="FN3"/>
    <property type="match status" value="8"/>
</dbReference>
<dbReference type="PANTHER" id="PTHR44170:SF10">
    <property type="entry name" value="CONTACTIN-1"/>
    <property type="match status" value="1"/>
</dbReference>
<dbReference type="InterPro" id="IPR003598">
    <property type="entry name" value="Ig_sub2"/>
</dbReference>
<dbReference type="FunFam" id="2.60.40.10:FF:000347">
    <property type="entry name" value="Neuronal cell adhesion molecule"/>
    <property type="match status" value="1"/>
</dbReference>
<dbReference type="Pfam" id="PF13927">
    <property type="entry name" value="Ig_3"/>
    <property type="match status" value="5"/>
</dbReference>
<dbReference type="FunFam" id="2.60.40.10:FF:000363">
    <property type="entry name" value="neurofascin isoform X1"/>
    <property type="match status" value="1"/>
</dbReference>
<keyword evidence="16" id="KW-0966">Cell projection</keyword>
<evidence type="ECO:0000256" key="5">
    <source>
        <dbReference type="ARBA" id="ARBA00009812"/>
    </source>
</evidence>
<evidence type="ECO:0000256" key="7">
    <source>
        <dbReference type="ARBA" id="ARBA00022622"/>
    </source>
</evidence>
<comment type="caution">
    <text evidence="27">The sequence shown here is derived from an EMBL/GenBank/DDBJ whole genome shotgun (WGS) entry which is preliminary data.</text>
</comment>
<keyword evidence="18" id="KW-0393">Immunoglobulin domain</keyword>
<protein>
    <recommendedName>
        <fullName evidence="21">Neural cell adhesion molecule L1</fullName>
    </recommendedName>
</protein>
<feature type="domain" description="Fibronectin type-III" evidence="26">
    <location>
        <begin position="918"/>
        <end position="1016"/>
    </location>
</feature>
<evidence type="ECO:0000256" key="24">
    <source>
        <dbReference type="SAM" id="SignalP"/>
    </source>
</evidence>
<evidence type="ECO:0000313" key="27">
    <source>
        <dbReference type="EMBL" id="KAK2842510.1"/>
    </source>
</evidence>
<dbReference type="FunFam" id="2.60.40.10:FF:000035">
    <property type="entry name" value="Contactin 1"/>
    <property type="match status" value="1"/>
</dbReference>
<feature type="domain" description="Ig-like" evidence="25">
    <location>
        <begin position="130"/>
        <end position="220"/>
    </location>
</feature>
<keyword evidence="14" id="KW-1015">Disulfide bond</keyword>
<dbReference type="FunFam" id="2.60.40.10:FF:000064">
    <property type="entry name" value="Contactin 1"/>
    <property type="match status" value="1"/>
</dbReference>
<evidence type="ECO:0000256" key="3">
    <source>
        <dbReference type="ARBA" id="ARBA00004624"/>
    </source>
</evidence>
<keyword evidence="8 23" id="KW-0812">Transmembrane</keyword>
<evidence type="ECO:0000256" key="22">
    <source>
        <dbReference type="SAM" id="MobiDB-lite"/>
    </source>
</evidence>
<feature type="domain" description="Ig-like" evidence="25">
    <location>
        <begin position="234"/>
        <end position="322"/>
    </location>
</feature>
<dbReference type="Gene3D" id="2.60.40.10">
    <property type="entry name" value="Immunoglobulins"/>
    <property type="match status" value="20"/>
</dbReference>
<dbReference type="GO" id="GO:0009986">
    <property type="term" value="C:cell surface"/>
    <property type="evidence" value="ECO:0007669"/>
    <property type="project" value="UniProtKB-ARBA"/>
</dbReference>
<dbReference type="FunFam" id="2.60.40.10:FF:000028">
    <property type="entry name" value="Neuronal cell adhesion molecule"/>
    <property type="match status" value="1"/>
</dbReference>
<keyword evidence="10" id="KW-0677">Repeat</keyword>
<dbReference type="SUPFAM" id="SSF48726">
    <property type="entry name" value="Immunoglobulin"/>
    <property type="match status" value="12"/>
</dbReference>
<dbReference type="FunFam" id="2.60.40.10:FF:000044">
    <property type="entry name" value="Contactin 1"/>
    <property type="match status" value="1"/>
</dbReference>
<evidence type="ECO:0000256" key="14">
    <source>
        <dbReference type="ARBA" id="ARBA00023157"/>
    </source>
</evidence>
<feature type="domain" description="Ig-like" evidence="25">
    <location>
        <begin position="1271"/>
        <end position="1363"/>
    </location>
</feature>
<dbReference type="SUPFAM" id="SSF49265">
    <property type="entry name" value="Fibronectin type III"/>
    <property type="match status" value="4"/>
</dbReference>
<dbReference type="GO" id="GO:0007420">
    <property type="term" value="P:brain development"/>
    <property type="evidence" value="ECO:0007669"/>
    <property type="project" value="TreeGrafter"/>
</dbReference>
<dbReference type="PANTHER" id="PTHR44170">
    <property type="entry name" value="PROTEIN SIDEKICK"/>
    <property type="match status" value="1"/>
</dbReference>
<dbReference type="FunFam" id="2.60.40.10:FF:000047">
    <property type="entry name" value="Contactin 1"/>
    <property type="match status" value="1"/>
</dbReference>
<evidence type="ECO:0000256" key="11">
    <source>
        <dbReference type="ARBA" id="ARBA00022889"/>
    </source>
</evidence>
<dbReference type="PROSITE" id="PS50853">
    <property type="entry name" value="FN3"/>
    <property type="match status" value="7"/>
</dbReference>
<evidence type="ECO:0000256" key="23">
    <source>
        <dbReference type="SAM" id="Phobius"/>
    </source>
</evidence>
<dbReference type="PROSITE" id="PS50835">
    <property type="entry name" value="IG_LIKE"/>
    <property type="match status" value="12"/>
</dbReference>
<dbReference type="FunFam" id="2.60.40.10:FF:000238">
    <property type="entry name" value="Neuronal cell adhesion molecule"/>
    <property type="match status" value="1"/>
</dbReference>
<feature type="domain" description="Fibronectin type-III" evidence="26">
    <location>
        <begin position="2043"/>
        <end position="2138"/>
    </location>
</feature>
<feature type="domain" description="Ig-like" evidence="25">
    <location>
        <begin position="32"/>
        <end position="119"/>
    </location>
</feature>
<comment type="subunit">
    <text evidence="20">Interacts with SHTN1; the interaction occurs in axonal growth cones. Interacts with isoform 2 of BSG.</text>
</comment>
<evidence type="ECO:0000256" key="9">
    <source>
        <dbReference type="ARBA" id="ARBA00022729"/>
    </source>
</evidence>
<dbReference type="FunFam" id="2.60.40.10:FF:000100">
    <property type="entry name" value="Neuronal cell adhesion molecule a"/>
    <property type="match status" value="1"/>
</dbReference>
<comment type="subcellular location">
    <subcellularLocation>
        <location evidence="2">Cell membrane</location>
        <topology evidence="2">Lipid-anchor</topology>
        <topology evidence="2">GPI-anchor</topology>
    </subcellularLocation>
    <subcellularLocation>
        <location evidence="1">Cell membrane</location>
        <topology evidence="1">Single-pass type I membrane protein</topology>
    </subcellularLocation>
    <subcellularLocation>
        <location evidence="3">Cell projection</location>
        <location evidence="3">Growth cone</location>
    </subcellularLocation>
</comment>
<dbReference type="GO" id="GO:0098552">
    <property type="term" value="C:side of membrane"/>
    <property type="evidence" value="ECO:0007669"/>
    <property type="project" value="UniProtKB-KW"/>
</dbReference>
<evidence type="ECO:0000256" key="10">
    <source>
        <dbReference type="ARBA" id="ARBA00022737"/>
    </source>
</evidence>
<evidence type="ECO:0000256" key="15">
    <source>
        <dbReference type="ARBA" id="ARBA00023180"/>
    </source>
</evidence>
<evidence type="ECO:0000256" key="4">
    <source>
        <dbReference type="ARBA" id="ARBA00008588"/>
    </source>
</evidence>
<dbReference type="InterPro" id="IPR013098">
    <property type="entry name" value="Ig_I-set"/>
</dbReference>
<feature type="domain" description="Ig-like" evidence="25">
    <location>
        <begin position="421"/>
        <end position="508"/>
    </location>
</feature>
<evidence type="ECO:0000256" key="6">
    <source>
        <dbReference type="ARBA" id="ARBA00022475"/>
    </source>
</evidence>
<feature type="domain" description="Ig-like" evidence="25">
    <location>
        <begin position="327"/>
        <end position="415"/>
    </location>
</feature>
<dbReference type="GO" id="GO:0030426">
    <property type="term" value="C:growth cone"/>
    <property type="evidence" value="ECO:0007669"/>
    <property type="project" value="UniProtKB-SubCell"/>
</dbReference>
<keyword evidence="17" id="KW-0449">Lipoprotein</keyword>
<dbReference type="InterPro" id="IPR003599">
    <property type="entry name" value="Ig_sub"/>
</dbReference>
<sequence>MERRRMDAAFLVVVLGHLAAALEVPLDLPQPPTITHQSPKDYIIDPRENIIIHCEAKGNPHPSFSWTRNGTHFDIDQDANVNMRAHSGTLVVDISREKAEHYEGVYQCTARNSHGTAVSNNIVVRQSRSPLWSKEKLKPIVVQEGALLVLPCRPPAGLPPPIIFWMDNNFQRLPQSSRVSQSLNGDLYFSNVLREDSRSDYICYARFPHTQTIQQKQPITVKVINQDPVDERKPTFLIPSGLSSYKMVLRGQVLEMECIAEGLPTPEISWTKMGGDLPAKRTSFLHYQKTLRIVNVSESDEGDYRCNAKNRLGSVDHTISVSVKAAPYWITGPPRNLVLAPGENGVLTCMASGTPRPTITWAMNGIPIENAPKDLSRKVEKDAIIFTDVQTGTSAVYQCNISNDYGYLLSNAFVNVLSESPRVLTPANKVYQVIKNHPALLDCATFGSPMPIVTWFKESRSSTLDGDPYILHDNGTLEIHVAQARNSGKYTCVAKNFLGNYENHVYLEVKEPTRILKQPEYKIVQRGRSVAFECKVKHDPSLIPTMTWLKDDGELPDDERLVRGPDSLTITDVTENDAGVYTCIMNTTLDHDSASAKLTVVDATPTPAVFYERPDPPTDLELTDQKSRSVQLTWTPGDEHNSPIQKFLIQYEDLLHHRGHWHNLTEVPGTKTTAHLKLSPYVHYVFRVLALNAVGFSNPSFPSRMYKTEPAAPDENPTGVQGFGTEHNNLVISWKPLSGLQSNGPGLHYKVMWKQNVVDRDWNAVAVANNSKFVVSGTPTFVPYQLKVQAVNDHGAGPEPAIAIGYSGEDLPVAPPENVQAVVLNSTLAEVHWDPVSVKLIRGHLKGYKVYYWRERSLHKHNPNHEQKQILTFSGNHTRGMLPGLHPFSLYSFNVRVFNGKGEGPHSPTQQFETPEGVPGAPTFLLVTNPNLDSLTLEWSPPHERNGHITGYTLKYQPARPANHFGNLSSSVGEEGALISWEYWGPGKNVYVEYIVENSEGEEEWQKELVNGSQNFMLKGLKGGLSYRVRLVAEGHHDQPLHHSEELLVTVPAVASRQVDIATQGWFIGLMCAIALLILILLIICFIQRNKGGKYPVKEKEDAHTDPEFQPMKEDDCTFGEYSDNEDHKPLKGSRTPSNGTVKRDDSDDSLVDYGEGGDGQFNEDGSFIGQYSGKSASRDTGVSVTKGTRTDGRTDGRVCPLRKGKPASPANVPSAELLALTPSGGSRFSIMLQLTLLFHLLVASLHPTDASVHGMHVSDFYGDEATGYGPVFEEQPVDTIYPEESPEAKVTMSCRARANPPATYKWKLNDMLIDLNEEGSHYSLVGGNLVIIKPIKSKHEGKYSCLATNMYGTIVSQEGSVQFGYLDLFSSEERETVKVKEGQGAVLLCAPPPHHPAELSFRWILNEFPTFIPLDKRRFVSQKTGNLYISKVDSSDTGNYSCIASSHSISKSVFSNYIALVSQAERSIRKYPADLKVKFPDTTALVGQNITLECFALGNPVPEIHWKKIGGNLSHSHEVRMTGAQLHLYNVQVEDDGIYRCEAVNSKGKDSHTASVSIEAFPEWVEHISSTEKDLGSEYTMSCVASGKPNPHIRWLKNGQPLDRKEMRFSSLTFDDSGMYQCIAENRHGVIYANAELRVFACAPTFEHNQVKRVLAAKNGRVVIECRPKAAPKPTFSWSKDTELLSNSTRVFIWEDGSLEILNVTRADEGRYTCFAENDRGKANSTGSLLVTESTKITLTPSNADIKVGENAWMQCGASHDPSLDIAFIWSLDGHVIDLHKESRHYERTPNGSSNGELLIKNAQLKHGGNYTCTAQTPVDNVTASAQLVVRGPPGAPGGVRVINKSDKSVTLQWSRGADNHSPISKYTIQYRSSYSEDVWKDATTSPADLEGNAETVTVVELFPWTEYEFRVIATNTLGTGEPSIPSPKEKTLEAIPVVAPSDVGGGGGTSRELTITWTPVQPQYYYGPNFGYIVAFKPLEDYEWMKVTVADPQARRYVHKDSSIAPSTEFEVKVKAFNSVGEGPFSLTAVIYSAQDAPSEAPLDVKGRALSATEASVSWLLLSLGNIDGYQVKYWRNQEDSEGGAQRVVVPSRENHTRLDGMKPNSHYLVEVQAYNSAGFGPPSRIHIHTKKAPPSQPPKIIRTKYKGKSVNIAWEHVEPLANEATINGYKVLYRQQGQSTGPVYITSNRHIDLPLFPDVNYVVEVRAHTDGGDGAVARIDISGNRQSSGGGVMAARSLSIFSLLLVAFLCLTSECSAIFVFTSREEEYFFVVDAYKDFGTLSTIFWFHPVTRDVIFQFLPSGICLWKKTQKWKNWKWTKTSRIYPQKASLEECHRSYVNFLNMPYINVCT</sequence>
<dbReference type="FunFam" id="2.60.40.10:FF:000004">
    <property type="entry name" value="DCC isoform 1"/>
    <property type="match status" value="2"/>
</dbReference>
<feature type="transmembrane region" description="Helical" evidence="23">
    <location>
        <begin position="1229"/>
        <end position="1247"/>
    </location>
</feature>
<evidence type="ECO:0000313" key="28">
    <source>
        <dbReference type="Proteomes" id="UP001187415"/>
    </source>
</evidence>
<dbReference type="FunFam" id="2.60.40.10:FF:000057">
    <property type="entry name" value="neural cell adhesion molecule L1"/>
    <property type="match status" value="1"/>
</dbReference>
<feature type="domain" description="Fibronectin type-III" evidence="26">
    <location>
        <begin position="713"/>
        <end position="810"/>
    </location>
</feature>
<feature type="domain" description="Fibronectin type-III" evidence="26">
    <location>
        <begin position="815"/>
        <end position="917"/>
    </location>
</feature>
<dbReference type="Pfam" id="PF13882">
    <property type="entry name" value="Bravo_FIGEY"/>
    <property type="match status" value="1"/>
</dbReference>
<evidence type="ECO:0000256" key="17">
    <source>
        <dbReference type="ARBA" id="ARBA00023288"/>
    </source>
</evidence>
<evidence type="ECO:0000256" key="20">
    <source>
        <dbReference type="ARBA" id="ARBA00063896"/>
    </source>
</evidence>
<dbReference type="FunFam" id="2.60.40.10:FF:000054">
    <property type="entry name" value="Contactin 1"/>
    <property type="match status" value="1"/>
</dbReference>
<evidence type="ECO:0000256" key="12">
    <source>
        <dbReference type="ARBA" id="ARBA00022989"/>
    </source>
</evidence>
<dbReference type="Pfam" id="PF00041">
    <property type="entry name" value="fn3"/>
    <property type="match status" value="5"/>
</dbReference>
<keyword evidence="28" id="KW-1185">Reference proteome</keyword>
<dbReference type="GO" id="GO:0007411">
    <property type="term" value="P:axon guidance"/>
    <property type="evidence" value="ECO:0007669"/>
    <property type="project" value="TreeGrafter"/>
</dbReference>
<dbReference type="FunFam" id="2.60.40.10:FF:000038">
    <property type="entry name" value="Neuronal cell adhesion molecule"/>
    <property type="match status" value="1"/>
</dbReference>
<feature type="chain" id="PRO_5041655416" description="Neural cell adhesion molecule L1" evidence="24">
    <location>
        <begin position="22"/>
        <end position="2353"/>
    </location>
</feature>
<comment type="similarity">
    <text evidence="4">Belongs to the immunoglobulin superfamily. L1/neurofascin/NgCAM family.</text>
</comment>